<dbReference type="InterPro" id="IPR036179">
    <property type="entry name" value="Ig-like_dom_sf"/>
</dbReference>
<proteinExistence type="predicted"/>
<dbReference type="Gene3D" id="2.60.40.10">
    <property type="entry name" value="Immunoglobulins"/>
    <property type="match status" value="1"/>
</dbReference>
<dbReference type="SUPFAM" id="SSF48726">
    <property type="entry name" value="Immunoglobulin"/>
    <property type="match status" value="1"/>
</dbReference>
<dbReference type="EMBL" id="CP111016">
    <property type="protein sequence ID" value="WAR05687.1"/>
    <property type="molecule type" value="Genomic_DNA"/>
</dbReference>
<organism evidence="2 3">
    <name type="scientific">Mya arenaria</name>
    <name type="common">Soft-shell clam</name>
    <dbReference type="NCBI Taxonomy" id="6604"/>
    <lineage>
        <taxon>Eukaryota</taxon>
        <taxon>Metazoa</taxon>
        <taxon>Spiralia</taxon>
        <taxon>Lophotrochozoa</taxon>
        <taxon>Mollusca</taxon>
        <taxon>Bivalvia</taxon>
        <taxon>Autobranchia</taxon>
        <taxon>Heteroconchia</taxon>
        <taxon>Euheterodonta</taxon>
        <taxon>Imparidentia</taxon>
        <taxon>Neoheterodontei</taxon>
        <taxon>Myida</taxon>
        <taxon>Myoidea</taxon>
        <taxon>Myidae</taxon>
        <taxon>Mya</taxon>
    </lineage>
</organism>
<dbReference type="PROSITE" id="PS50835">
    <property type="entry name" value="IG_LIKE"/>
    <property type="match status" value="1"/>
</dbReference>
<reference evidence="2" key="1">
    <citation type="submission" date="2022-11" db="EMBL/GenBank/DDBJ databases">
        <title>Centuries of genome instability and evolution in soft-shell clam transmissible cancer (bioRxiv).</title>
        <authorList>
            <person name="Hart S.F.M."/>
            <person name="Yonemitsu M.A."/>
            <person name="Giersch R.M."/>
            <person name="Beal B.F."/>
            <person name="Arriagada G."/>
            <person name="Davis B.W."/>
            <person name="Ostrander E.A."/>
            <person name="Goff S.P."/>
            <person name="Metzger M.J."/>
        </authorList>
    </citation>
    <scope>NUCLEOTIDE SEQUENCE</scope>
    <source>
        <strain evidence="2">MELC-2E11</strain>
        <tissue evidence="2">Siphon/mantle</tissue>
    </source>
</reference>
<evidence type="ECO:0000313" key="2">
    <source>
        <dbReference type="EMBL" id="WAR05687.1"/>
    </source>
</evidence>
<evidence type="ECO:0000259" key="1">
    <source>
        <dbReference type="PROSITE" id="PS50835"/>
    </source>
</evidence>
<dbReference type="InterPro" id="IPR007110">
    <property type="entry name" value="Ig-like_dom"/>
</dbReference>
<dbReference type="Proteomes" id="UP001164746">
    <property type="component" value="Chromosome 5"/>
</dbReference>
<keyword evidence="3" id="KW-1185">Reference proteome</keyword>
<evidence type="ECO:0000313" key="3">
    <source>
        <dbReference type="Proteomes" id="UP001164746"/>
    </source>
</evidence>
<name>A0ABY7E9R8_MYAAR</name>
<feature type="domain" description="Ig-like" evidence="1">
    <location>
        <begin position="2"/>
        <end position="90"/>
    </location>
</feature>
<feature type="non-terminal residue" evidence="2">
    <location>
        <position position="174"/>
    </location>
</feature>
<dbReference type="Pfam" id="PF13927">
    <property type="entry name" value="Ig_3"/>
    <property type="match status" value="1"/>
</dbReference>
<accession>A0ABY7E9R8</accession>
<sequence>APDVEVIASNATSKEIQTQLRCSAHGNPDIYTYKWQQKWPNSILTRNWRLRAYSVLNLSDLSYEHSGVYTCFVSNGVPHFPDMNTYRSSSTFIFVKDAPVVVLPKIPNEGRYVLFSNLKQSVVLNISVFSNNGLISTNISRTSDDIKNKKLSFGPSTLSFSYLFSEQRFQQKDG</sequence>
<dbReference type="InterPro" id="IPR013783">
    <property type="entry name" value="Ig-like_fold"/>
</dbReference>
<dbReference type="CDD" id="cd00096">
    <property type="entry name" value="Ig"/>
    <property type="match status" value="1"/>
</dbReference>
<gene>
    <name evidence="2" type="ORF">MAR_021056</name>
</gene>
<protein>
    <recommendedName>
        <fullName evidence="1">Ig-like domain-containing protein</fullName>
    </recommendedName>
</protein>